<dbReference type="RefSeq" id="WP_092856926.1">
    <property type="nucleotide sequence ID" value="NZ_FOQH01000001.1"/>
</dbReference>
<dbReference type="PROSITE" id="PS00061">
    <property type="entry name" value="ADH_SHORT"/>
    <property type="match status" value="1"/>
</dbReference>
<accession>A0A1I3BM02</accession>
<name>A0A1I3BM02_9RHOB</name>
<dbReference type="Gene3D" id="3.40.50.720">
    <property type="entry name" value="NAD(P)-binding Rossmann-like Domain"/>
    <property type="match status" value="1"/>
</dbReference>
<gene>
    <name evidence="4" type="ORF">SAMN05216258_101189</name>
</gene>
<dbReference type="InterPro" id="IPR020904">
    <property type="entry name" value="Sc_DH/Rdtase_CS"/>
</dbReference>
<dbReference type="PRINTS" id="PR00080">
    <property type="entry name" value="SDRFAMILY"/>
</dbReference>
<dbReference type="GO" id="GO:0005829">
    <property type="term" value="C:cytosol"/>
    <property type="evidence" value="ECO:0007669"/>
    <property type="project" value="TreeGrafter"/>
</dbReference>
<evidence type="ECO:0000256" key="1">
    <source>
        <dbReference type="ARBA" id="ARBA00006484"/>
    </source>
</evidence>
<dbReference type="EMBL" id="FOQH01000001">
    <property type="protein sequence ID" value="SFH63307.1"/>
    <property type="molecule type" value="Genomic_DNA"/>
</dbReference>
<dbReference type="Proteomes" id="UP000199377">
    <property type="component" value="Unassembled WGS sequence"/>
</dbReference>
<dbReference type="InterPro" id="IPR036291">
    <property type="entry name" value="NAD(P)-bd_dom_sf"/>
</dbReference>
<sequence length="235" mass="23830">MKVEGSVALVTGANRGLGLAFARALLARGAAKVYAGARDPGSVTLAGVVPLKLDVTSQAEVAAAAEQARDVTLLVNNAGIAMTGAFAEAGAIERMRAQFETNAVGTLRTALAFAPALAANGGGGIVNVLSIASWINGPLLATYGVSKAAAWSITNGLRLELAGQGTQVVGMHAGFIDTDLTQGLDLPKVTPESVAEATLEALERGELEVLADDPSRMIRAGLGAERGVYLDPPAV</sequence>
<proteinExistence type="inferred from homology"/>
<reference evidence="4 5" key="1">
    <citation type="submission" date="2016-10" db="EMBL/GenBank/DDBJ databases">
        <authorList>
            <person name="de Groot N.N."/>
        </authorList>
    </citation>
    <scope>NUCLEOTIDE SEQUENCE [LARGE SCALE GENOMIC DNA]</scope>
    <source>
        <strain evidence="4 5">CGMCC 1.11030</strain>
    </source>
</reference>
<dbReference type="PRINTS" id="PR00081">
    <property type="entry name" value="GDHRDH"/>
</dbReference>
<evidence type="ECO:0000256" key="2">
    <source>
        <dbReference type="ARBA" id="ARBA00023002"/>
    </source>
</evidence>
<dbReference type="InterPro" id="IPR002347">
    <property type="entry name" value="SDR_fam"/>
</dbReference>
<evidence type="ECO:0000313" key="4">
    <source>
        <dbReference type="EMBL" id="SFH63307.1"/>
    </source>
</evidence>
<evidence type="ECO:0000256" key="3">
    <source>
        <dbReference type="RuleBase" id="RU000363"/>
    </source>
</evidence>
<comment type="similarity">
    <text evidence="1 3">Belongs to the short-chain dehydrogenases/reductases (SDR) family.</text>
</comment>
<dbReference type="OrthoDB" id="7593130at2"/>
<keyword evidence="5" id="KW-1185">Reference proteome</keyword>
<evidence type="ECO:0000313" key="5">
    <source>
        <dbReference type="Proteomes" id="UP000199377"/>
    </source>
</evidence>
<dbReference type="PANTHER" id="PTHR43391">
    <property type="entry name" value="RETINOL DEHYDROGENASE-RELATED"/>
    <property type="match status" value="1"/>
</dbReference>
<dbReference type="STRING" id="1114924.SAMN05216258_101189"/>
<protein>
    <submittedName>
        <fullName evidence="4">Short-chain dehydrogenase</fullName>
    </submittedName>
</protein>
<dbReference type="Pfam" id="PF00106">
    <property type="entry name" value="adh_short"/>
    <property type="match status" value="1"/>
</dbReference>
<dbReference type="SUPFAM" id="SSF51735">
    <property type="entry name" value="NAD(P)-binding Rossmann-fold domains"/>
    <property type="match status" value="1"/>
</dbReference>
<dbReference type="AlphaFoldDB" id="A0A1I3BM02"/>
<dbReference type="PANTHER" id="PTHR43391:SF91">
    <property type="entry name" value="OS04G0390700 PROTEIN"/>
    <property type="match status" value="1"/>
</dbReference>
<dbReference type="GO" id="GO:0016491">
    <property type="term" value="F:oxidoreductase activity"/>
    <property type="evidence" value="ECO:0007669"/>
    <property type="project" value="UniProtKB-KW"/>
</dbReference>
<keyword evidence="2" id="KW-0560">Oxidoreductase</keyword>
<organism evidence="4 5">
    <name type="scientific">Albimonas pacifica</name>
    <dbReference type="NCBI Taxonomy" id="1114924"/>
    <lineage>
        <taxon>Bacteria</taxon>
        <taxon>Pseudomonadati</taxon>
        <taxon>Pseudomonadota</taxon>
        <taxon>Alphaproteobacteria</taxon>
        <taxon>Rhodobacterales</taxon>
        <taxon>Paracoccaceae</taxon>
        <taxon>Albimonas</taxon>
    </lineage>
</organism>
<dbReference type="NCBIfam" id="NF006119">
    <property type="entry name" value="PRK08264.1-5"/>
    <property type="match status" value="1"/>
</dbReference>
<dbReference type="NCBIfam" id="NF006117">
    <property type="entry name" value="PRK08264.1-3"/>
    <property type="match status" value="1"/>
</dbReference>